<gene>
    <name evidence="2" type="ORF">EZS27_013079</name>
</gene>
<name>A0A5J4RY78_9ZZZZ</name>
<dbReference type="AlphaFoldDB" id="A0A5J4RY78"/>
<dbReference type="PANTHER" id="PTHR12905">
    <property type="entry name" value="METALLOPHOSPHOESTERASE"/>
    <property type="match status" value="1"/>
</dbReference>
<dbReference type="InterPro" id="IPR029052">
    <property type="entry name" value="Metallo-depent_PP-like"/>
</dbReference>
<accession>A0A5J4RY78</accession>
<reference evidence="2" key="1">
    <citation type="submission" date="2019-03" db="EMBL/GenBank/DDBJ databases">
        <title>Single cell metagenomics reveals metabolic interactions within the superorganism composed of flagellate Streblomastix strix and complex community of Bacteroidetes bacteria on its surface.</title>
        <authorList>
            <person name="Treitli S.C."/>
            <person name="Kolisko M."/>
            <person name="Husnik F."/>
            <person name="Keeling P."/>
            <person name="Hampl V."/>
        </authorList>
    </citation>
    <scope>NUCLEOTIDE SEQUENCE</scope>
    <source>
        <strain evidence="2">STM</strain>
    </source>
</reference>
<protein>
    <recommendedName>
        <fullName evidence="1">Calcineurin-like phosphoesterase domain-containing protein</fullName>
    </recommendedName>
</protein>
<dbReference type="EMBL" id="SNRY01000575">
    <property type="protein sequence ID" value="KAA6338947.1"/>
    <property type="molecule type" value="Genomic_DNA"/>
</dbReference>
<dbReference type="GO" id="GO:0016787">
    <property type="term" value="F:hydrolase activity"/>
    <property type="evidence" value="ECO:0007669"/>
    <property type="project" value="InterPro"/>
</dbReference>
<sequence>MKCIVFSDLHGHLPHLDNSHLVILAGDIAPLSIHHNINATVKWFYSKFVPYLLSMKTDFILIVGGNHDFFLEENPNIFDDLNDSIDSGTININGHQVALNNTQKLPHIIYFDGNTSPISIGGKSFYGMPYTRKHSGNDAFAFSEAKLRVLYTKIPHSIDVLISHDSPFNPDFQPDDNVYGRSFDESFGSVPLFDAIQKRNIKYCFSGHIHSERQDSYLINKTQCFNVGLVEDDSYAQLSHPLVINI</sequence>
<proteinExistence type="predicted"/>
<evidence type="ECO:0000259" key="1">
    <source>
        <dbReference type="Pfam" id="PF00149"/>
    </source>
</evidence>
<feature type="domain" description="Calcineurin-like phosphoesterase" evidence="1">
    <location>
        <begin position="2"/>
        <end position="211"/>
    </location>
</feature>
<dbReference type="SUPFAM" id="SSF56300">
    <property type="entry name" value="Metallo-dependent phosphatases"/>
    <property type="match status" value="1"/>
</dbReference>
<evidence type="ECO:0000313" key="2">
    <source>
        <dbReference type="EMBL" id="KAA6338947.1"/>
    </source>
</evidence>
<dbReference type="Pfam" id="PF00149">
    <property type="entry name" value="Metallophos"/>
    <property type="match status" value="1"/>
</dbReference>
<dbReference type="Gene3D" id="3.60.21.10">
    <property type="match status" value="1"/>
</dbReference>
<organism evidence="2">
    <name type="scientific">termite gut metagenome</name>
    <dbReference type="NCBI Taxonomy" id="433724"/>
    <lineage>
        <taxon>unclassified sequences</taxon>
        <taxon>metagenomes</taxon>
        <taxon>organismal metagenomes</taxon>
    </lineage>
</organism>
<dbReference type="InterPro" id="IPR051693">
    <property type="entry name" value="UPF0046_metallophosphoest"/>
</dbReference>
<dbReference type="InterPro" id="IPR004843">
    <property type="entry name" value="Calcineurin-like_PHP"/>
</dbReference>
<dbReference type="PANTHER" id="PTHR12905:SF0">
    <property type="entry name" value="CALCINEURIN-LIKE PHOSPHOESTERASE DOMAIN-CONTAINING PROTEIN"/>
    <property type="match status" value="1"/>
</dbReference>
<comment type="caution">
    <text evidence="2">The sequence shown here is derived from an EMBL/GenBank/DDBJ whole genome shotgun (WGS) entry which is preliminary data.</text>
</comment>